<dbReference type="Proteomes" id="UP001165074">
    <property type="component" value="Unassembled WGS sequence"/>
</dbReference>
<dbReference type="EMBL" id="BSTK01000004">
    <property type="protein sequence ID" value="GLY85727.1"/>
    <property type="molecule type" value="Genomic_DNA"/>
</dbReference>
<accession>A0A9W6S4Z8</accession>
<sequence>MIPPRFVRRVALIPLLVVVTAVAVVVGAPLLLLGLVVSRGRRRVARVTVIAVSWLVMECVVLCAALALWPAGGDPETTRERHYALCGWFLGRMYGVATRALGLVIEIQEPLNASSDRPVIVLSRHAGPGDSFLIVHFLLNVYGRRPRIVMKAALRLDPAVDVVLGRLPNVFVTGREEPGGRVAAEIGRQAAGLAGRDALLIFPEGGNFTPRRRVRAIRSLRRRGRRVAAERARGMANVLPPRGTGTLAALAAAPHADVVFVAHTGADDLLSPRDIWRNIPMEQPLRARWWRIPHEEIPEEDRERWLYDWWETIDAWIAENRPEQG</sequence>
<dbReference type="SUPFAM" id="SSF69593">
    <property type="entry name" value="Glycerol-3-phosphate (1)-acyltransferase"/>
    <property type="match status" value="1"/>
</dbReference>
<evidence type="ECO:0000313" key="3">
    <source>
        <dbReference type="EMBL" id="GLY85727.1"/>
    </source>
</evidence>
<dbReference type="PANTHER" id="PTHR10983:SF24">
    <property type="entry name" value="1-ACYLGLYCEROL-3-PHOSPHATE O-ACYLTRANSFERASE 3, ISOFORM E-RELATED"/>
    <property type="match status" value="1"/>
</dbReference>
<organism evidence="3 4">
    <name type="scientific">Actinoallomurus iriomotensis</name>
    <dbReference type="NCBI Taxonomy" id="478107"/>
    <lineage>
        <taxon>Bacteria</taxon>
        <taxon>Bacillati</taxon>
        <taxon>Actinomycetota</taxon>
        <taxon>Actinomycetes</taxon>
        <taxon>Streptosporangiales</taxon>
        <taxon>Thermomonosporaceae</taxon>
        <taxon>Actinoallomurus</taxon>
    </lineage>
</organism>
<dbReference type="RefSeq" id="WP_285572818.1">
    <property type="nucleotide sequence ID" value="NZ_BSTK01000004.1"/>
</dbReference>
<keyword evidence="4" id="KW-1185">Reference proteome</keyword>
<feature type="transmembrane region" description="Helical" evidence="1">
    <location>
        <begin position="12"/>
        <end position="37"/>
    </location>
</feature>
<evidence type="ECO:0000259" key="2">
    <source>
        <dbReference type="SMART" id="SM00563"/>
    </source>
</evidence>
<comment type="caution">
    <text evidence="3">The sequence shown here is derived from an EMBL/GenBank/DDBJ whole genome shotgun (WGS) entry which is preliminary data.</text>
</comment>
<dbReference type="GO" id="GO:0012505">
    <property type="term" value="C:endomembrane system"/>
    <property type="evidence" value="ECO:0007669"/>
    <property type="project" value="TreeGrafter"/>
</dbReference>
<dbReference type="InterPro" id="IPR002123">
    <property type="entry name" value="Plipid/glycerol_acylTrfase"/>
</dbReference>
<dbReference type="SMART" id="SM00563">
    <property type="entry name" value="PlsC"/>
    <property type="match status" value="1"/>
</dbReference>
<dbReference type="Pfam" id="PF01553">
    <property type="entry name" value="Acyltransferase"/>
    <property type="match status" value="1"/>
</dbReference>
<dbReference type="PANTHER" id="PTHR10983">
    <property type="entry name" value="1-ACYLGLYCEROL-3-PHOSPHATE ACYLTRANSFERASE-RELATED"/>
    <property type="match status" value="1"/>
</dbReference>
<feature type="domain" description="Phospholipid/glycerol acyltransferase" evidence="2">
    <location>
        <begin position="119"/>
        <end position="266"/>
    </location>
</feature>
<dbReference type="AlphaFoldDB" id="A0A9W6S4Z8"/>
<dbReference type="GO" id="GO:0003841">
    <property type="term" value="F:1-acylglycerol-3-phosphate O-acyltransferase activity"/>
    <property type="evidence" value="ECO:0007669"/>
    <property type="project" value="TreeGrafter"/>
</dbReference>
<name>A0A9W6S4Z8_9ACTN</name>
<keyword evidence="1" id="KW-0812">Transmembrane</keyword>
<evidence type="ECO:0000256" key="1">
    <source>
        <dbReference type="SAM" id="Phobius"/>
    </source>
</evidence>
<reference evidence="3" key="1">
    <citation type="submission" date="2023-03" db="EMBL/GenBank/DDBJ databases">
        <title>Actinoallomurus iriomotensis NBRC 103684.</title>
        <authorList>
            <person name="Ichikawa N."/>
            <person name="Sato H."/>
            <person name="Tonouchi N."/>
        </authorList>
    </citation>
    <scope>NUCLEOTIDE SEQUENCE</scope>
    <source>
        <strain evidence="3">NBRC 103684</strain>
    </source>
</reference>
<proteinExistence type="predicted"/>
<protein>
    <submittedName>
        <fullName evidence="3">Acyltransferase</fullName>
    </submittedName>
</protein>
<keyword evidence="3" id="KW-0012">Acyltransferase</keyword>
<gene>
    <name evidence="3" type="ORF">Airi02_036560</name>
</gene>
<keyword evidence="3" id="KW-0808">Transferase</keyword>
<keyword evidence="1" id="KW-0472">Membrane</keyword>
<feature type="transmembrane region" description="Helical" evidence="1">
    <location>
        <begin position="49"/>
        <end position="69"/>
    </location>
</feature>
<evidence type="ECO:0000313" key="4">
    <source>
        <dbReference type="Proteomes" id="UP001165074"/>
    </source>
</evidence>
<keyword evidence="1" id="KW-1133">Transmembrane helix</keyword>